<dbReference type="STRING" id="1174501.SAMN05216192_1736"/>
<keyword evidence="2" id="KW-0342">GTP-binding</keyword>
<dbReference type="GO" id="GO:0003746">
    <property type="term" value="F:translation elongation factor activity"/>
    <property type="evidence" value="ECO:0007669"/>
    <property type="project" value="UniProtKB-KW"/>
</dbReference>
<evidence type="ECO:0000256" key="2">
    <source>
        <dbReference type="ARBA" id="ARBA00023134"/>
    </source>
</evidence>
<organism evidence="3 4">
    <name type="scientific">Paenibacillus typhae</name>
    <dbReference type="NCBI Taxonomy" id="1174501"/>
    <lineage>
        <taxon>Bacteria</taxon>
        <taxon>Bacillati</taxon>
        <taxon>Bacillota</taxon>
        <taxon>Bacilli</taxon>
        <taxon>Bacillales</taxon>
        <taxon>Paenibacillaceae</taxon>
        <taxon>Paenibacillus</taxon>
    </lineage>
</organism>
<sequence>MVFYLPHIAAKITLLKSDGKGSGRDRPARSGYRPAHLMKDDYLTTGIHKYYGDILVQPGDSVMGTITFITPEYYPQTLWIGRILTIQEGSRIVGYAEVTQIYNEILVKMD</sequence>
<evidence type="ECO:0000313" key="4">
    <source>
        <dbReference type="Proteomes" id="UP000199050"/>
    </source>
</evidence>
<dbReference type="OrthoDB" id="9803139at2"/>
<keyword evidence="3" id="KW-0251">Elongation factor</keyword>
<evidence type="ECO:0000313" key="3">
    <source>
        <dbReference type="EMBL" id="SDL08951.1"/>
    </source>
</evidence>
<evidence type="ECO:0000256" key="1">
    <source>
        <dbReference type="ARBA" id="ARBA00022741"/>
    </source>
</evidence>
<dbReference type="SUPFAM" id="SSF50465">
    <property type="entry name" value="EF-Tu/eEF-1alpha/eIF2-gamma C-terminal domain"/>
    <property type="match status" value="1"/>
</dbReference>
<name>A0A1G9H7L6_9BACL</name>
<keyword evidence="3" id="KW-0648">Protein biosynthesis</keyword>
<accession>A0A1G9H7L6</accession>
<keyword evidence="4" id="KW-1185">Reference proteome</keyword>
<dbReference type="Proteomes" id="UP000199050">
    <property type="component" value="Unassembled WGS sequence"/>
</dbReference>
<dbReference type="EMBL" id="FNDX01000073">
    <property type="protein sequence ID" value="SDL08951.1"/>
    <property type="molecule type" value="Genomic_DNA"/>
</dbReference>
<dbReference type="RefSeq" id="WP_090720187.1">
    <property type="nucleotide sequence ID" value="NZ_CBCSKY010000090.1"/>
</dbReference>
<gene>
    <name evidence="3" type="ORF">SAMN05216192_1736</name>
</gene>
<dbReference type="InterPro" id="IPR009001">
    <property type="entry name" value="Transl_elong_EF1A/Init_IF2_C"/>
</dbReference>
<dbReference type="GO" id="GO:0005525">
    <property type="term" value="F:GTP binding"/>
    <property type="evidence" value="ECO:0007669"/>
    <property type="project" value="UniProtKB-KW"/>
</dbReference>
<proteinExistence type="predicted"/>
<keyword evidence="1" id="KW-0547">Nucleotide-binding</keyword>
<dbReference type="AlphaFoldDB" id="A0A1G9H7L6"/>
<dbReference type="Gene3D" id="2.40.30.10">
    <property type="entry name" value="Translation factors"/>
    <property type="match status" value="1"/>
</dbReference>
<reference evidence="4" key="1">
    <citation type="submission" date="2016-10" db="EMBL/GenBank/DDBJ databases">
        <authorList>
            <person name="Varghese N."/>
            <person name="Submissions S."/>
        </authorList>
    </citation>
    <scope>NUCLEOTIDE SEQUENCE [LARGE SCALE GENOMIC DNA]</scope>
    <source>
        <strain evidence="4">CGMCC 1.11012</strain>
    </source>
</reference>
<protein>
    <submittedName>
        <fullName evidence="3">Elongation factor Tu</fullName>
    </submittedName>
</protein>